<feature type="repeat" description="HEAT" evidence="3">
    <location>
        <begin position="1019"/>
        <end position="1056"/>
    </location>
</feature>
<dbReference type="PANTHER" id="PTHR12697">
    <property type="entry name" value="PBS LYASE HEAT-LIKE PROTEIN"/>
    <property type="match status" value="1"/>
</dbReference>
<dbReference type="PANTHER" id="PTHR12697:SF5">
    <property type="entry name" value="DEOXYHYPUSINE HYDROXYLASE"/>
    <property type="match status" value="1"/>
</dbReference>
<dbReference type="InterPro" id="IPR016024">
    <property type="entry name" value="ARM-type_fold"/>
</dbReference>
<evidence type="ECO:0000313" key="5">
    <source>
        <dbReference type="EMBL" id="CAE7354533.1"/>
    </source>
</evidence>
<feature type="transmembrane region" description="Helical" evidence="4">
    <location>
        <begin position="48"/>
        <end position="69"/>
    </location>
</feature>
<dbReference type="SMART" id="SM00567">
    <property type="entry name" value="EZ_HEAT"/>
    <property type="match status" value="14"/>
</dbReference>
<evidence type="ECO:0000313" key="6">
    <source>
        <dbReference type="Proteomes" id="UP000604046"/>
    </source>
</evidence>
<organism evidence="5 6">
    <name type="scientific">Symbiodinium natans</name>
    <dbReference type="NCBI Taxonomy" id="878477"/>
    <lineage>
        <taxon>Eukaryota</taxon>
        <taxon>Sar</taxon>
        <taxon>Alveolata</taxon>
        <taxon>Dinophyceae</taxon>
        <taxon>Suessiales</taxon>
        <taxon>Symbiodiniaceae</taxon>
        <taxon>Symbiodinium</taxon>
    </lineage>
</organism>
<accession>A0A812Q0Y6</accession>
<keyword evidence="4" id="KW-1133">Transmembrane helix</keyword>
<feature type="transmembrane region" description="Helical" evidence="4">
    <location>
        <begin position="1554"/>
        <end position="1576"/>
    </location>
</feature>
<dbReference type="SUPFAM" id="SSF48371">
    <property type="entry name" value="ARM repeat"/>
    <property type="match status" value="1"/>
</dbReference>
<dbReference type="Gene3D" id="1.25.10.10">
    <property type="entry name" value="Leucine-rich Repeat Variant"/>
    <property type="match status" value="3"/>
</dbReference>
<reference evidence="5" key="1">
    <citation type="submission" date="2021-02" db="EMBL/GenBank/DDBJ databases">
        <authorList>
            <person name="Dougan E. K."/>
            <person name="Rhodes N."/>
            <person name="Thang M."/>
            <person name="Chan C."/>
        </authorList>
    </citation>
    <scope>NUCLEOTIDE SEQUENCE</scope>
</reference>
<dbReference type="OrthoDB" id="447220at2759"/>
<dbReference type="InterPro" id="IPR004155">
    <property type="entry name" value="PBS_lyase_HEAT"/>
</dbReference>
<keyword evidence="6" id="KW-1185">Reference proteome</keyword>
<name>A0A812Q0Y6_9DINO</name>
<dbReference type="Pfam" id="PF13646">
    <property type="entry name" value="HEAT_2"/>
    <property type="match status" value="2"/>
</dbReference>
<evidence type="ECO:0000256" key="2">
    <source>
        <dbReference type="ARBA" id="ARBA00045876"/>
    </source>
</evidence>
<feature type="transmembrane region" description="Helical" evidence="4">
    <location>
        <begin position="172"/>
        <end position="192"/>
    </location>
</feature>
<dbReference type="Proteomes" id="UP000604046">
    <property type="component" value="Unassembled WGS sequence"/>
</dbReference>
<evidence type="ECO:0000256" key="4">
    <source>
        <dbReference type="SAM" id="Phobius"/>
    </source>
</evidence>
<feature type="transmembrane region" description="Helical" evidence="4">
    <location>
        <begin position="1582"/>
        <end position="1601"/>
    </location>
</feature>
<proteinExistence type="predicted"/>
<dbReference type="PROSITE" id="PS50077">
    <property type="entry name" value="HEAT_REPEAT"/>
    <property type="match status" value="1"/>
</dbReference>
<dbReference type="EMBL" id="CAJNDS010002155">
    <property type="protein sequence ID" value="CAE7354533.1"/>
    <property type="molecule type" value="Genomic_DNA"/>
</dbReference>
<dbReference type="InterPro" id="IPR011989">
    <property type="entry name" value="ARM-like"/>
</dbReference>
<sequence>MAWTACLVLITVLPIGFLTAVVCEANAQKEQVRTSRVARPARISTHCWFLLVEWPVKLLVVALAIQSAAFGNIRLRLVALTLGAFLLVVLSQVLCVTSHIGLSQLRRVALLSALINSAFSWLTYEISDERNLTSTGLFLAGHIALGIYNSHRSERVLSRPSSSRTVRRINRLLLLVHAVGAATVLGFLPDLLTINTGAHTERGISMSGLNMSISTGSCAIFLKSVDCNYGSHGRQFAGEPAWFSGTAAQGQVKLWTHGAADVRPGRVSTSATLMEACELWLLMLPNSTVDIECNGSCALHAQGSFARLDVIAGGHMDAVINVSITDNFNFSTSMGDLWLNLCLGSSELTELPSVSIKLLDGDADVSLDAPHSLQVQANALSHCGMQASDLNSTEGLMQLYIRGKLSLRNASALSPSENGPILLHNETVTALETAAEEYSFVVVLGSMQRMHFIKPALAERFVLVPSSRFLGIPPWLMSMASLGLFPGPPAQISIQTYSCEGGAGGAARTAEAVTNIIASRPVLRLSELGVASLTDVSWDRYDGKGFTQQHLDATALTLVSCLTACLGILSAAATSWVLIRLQRKMRPSVMCSLQNLARRRMAAIPKSISMQVLVATLHTVRDSSITRLLALKTHEPHFLVVELGRALRREKKFGVQASEVQMTTEMDAWHVPRALVAQALGRLGATTAAAVADLQMALTDADWHVRLTAAQALGGLGAAAAPAVGDLAHTSLRDENWHVRKAAAEALGRLGVAAAPAVGELQMALRDEDWHVRRAAGEALAGLGAAAAPAVGDLQTALRDEDGHVRRAAAEALGRLGATAPAVGELKMALKDDDVDVRRAAAKALDGLGLKAAPAVGNLLMALRDEDGDVRRAAAEALGGVGTAAVPAMGDLVLMALNDKDREVQRAAAEALGGLGTAAAPSVGDLQMALRDEDWHMRRAAAEALGGVGAAAAPSMGDLVLTALNDKNMDVQRAAAKALAGLGEAAAIAVRDLQMALGDEDRDVRRAAAEALAGLGAAAVPAVRDLQTALRDEDKHVRRAAAEALGGLGAAAAPAVGDLQKVLRDEAEDCHVRTAAAEAIGGLGAAAAPAMGDLAMALRDQDCHVRRAAAEALGGLGAAAVPEAGDLQAALTRVWGNVHDCIATGDTYPVAALGRAAILRASEVSLEHQPTLPDFVISLQELLALGTGGPMVAEMVWEWRLLFIKHSPWTLVSAAVAYVVASTGTSLAELLAQPHCIVRSDNDSHQGCKLWTWKLPWRLGEHHSWESWRDWRKWWLAAHLVKCFGLRSVEDLRQWLAAFRKQETYVQVLQAEDVERLRVAAQLYHYATRLETVQKPDLFDPAVLAVFRCRGITVLPAKSSDGQPSQGLQFVSSDLLRPTLVNVDAMEEAAVRALDVTSYGTSPPVPVLRPGWLLIDAVAVSLHLVLLVLMAFYPLALLCISEVSAVPFLGRSPVDGLTLTHFGPRFPQLSSVLLSTSPVLTVSCSAWAVLLFGSIVHTYWSEKLPFTVVSVCADLVQAGKAGSAEKRRARRGCVREALEGLNLLMKATAWLGFLQLYVALWVCLVTAACWLMFGMVVKPKRFVPMASAFFSFMIGIGARVMSFRRWRQAFTEEVEKLAAACLKPVWACLAKRVCLGRSSSPVSGSFERILQGTCSDADIFQVLAAGGECVSLQMVFRFFDPLVNRETMRLMVEHLPDAVTEQLSLPSFLKLLELVREHLLLSILRAFGLNQENLIRRFKVFVLPMFVIVFAILLLLADLYPVQGLADTVVSGVIPVILALLLQKPGQPQIPADLKAEIQECLDGFASGSQATLQWMRGVKDQWIEGMEGSLDAKLIQALKEIDAFTIVRVITDPRFRELLLAIEAAFCRASREERLEVSRISSFLMMLEQSDELLTDLAPNLHVALQQQVRHAAKQLARATCEPFMDAGVWEAVEPSLDNAELDFQKMLRIAQALRQPAFWEVLERWKLKQGLKDFERVQAIVEVLLAVHEQVADLVPDLALSLRRRVQSSIRELACSACQPLGADVCAEVRSLLDTDLDPRKLCRAFQALTQLRQLLQEVEKKQSSLQGCRELVKMLVDVQQMLADLAPNLVLAMKQQAVGGIRQVACAACAPLGPEVLKGIQSLFEHADVQKLQRVMQALCQPKLRRLLQEVKQSDRKLQPVLRLLSSCRELLLDLSPGLLCAVQRKALRLALPLLGFSSRDVESCLVEDEAAMLSQVSRLMAGTLRPKLKNLLPAGVPWEEVMKELEPPDVEALFTALRSPRSFKQEFQKQLEDALRAALIRALRPLVEGELAASKEAALTWEIVEFVLQRLRIEELRAAFQEPCEFVSDLLFGAADHAKLLALAQLEPLLEDQLPGGIAWLEVESCVAKMELQHLDLKHLDPEHFLKDLAKSYAPLAKRLALATSWPVLKGFLPAAVQREDAEAALRQLSHANLEKLAKDPKRVLQSTLESGPLATKFVVAWGMAQVRSTLEPSLPPGVLWADMEFVFQGIKGVKLADIKAAARDPEGFLESLDGEAGRRWLLTKLRPHLEPLLVGLAGPVRWEDVKSTLLYVDAGALREAIEDPQAFVTAMAQKTGRSAVAWCVAQLKPVLAPHLPEDVAWGEVVAHLSSVQLEHLRTALEEPTELLNLLASHEAFAFKFAVAALQPNLEQWLPEQVQWEDVRATLQLLSVEDLKQLAKEPDPLEFLQSLAKSGGPVALKWVLAQIRSDVEPLLPVGVAWSDMEAIFQEMELADVEAAASDPQRAGLSCLRGRSDVCPIVHAVVGESTQVVSQRAIGGFSGLLPGRSAVAWCVAQLKPVLAPHLPEDVAWGEVVAHLSSVQLEHLRTALEEPTELLNLLASHEAFAFKFAVAALQPNLEQWLPEQVQWEDVRATLQLLSVEDLKQLAKEPDPLEFLQSLAKSGGPVALKWVLAQIRSDVEPLLPVGVAWSDMEAIFQEMELADVEAAASDPQRFLSELGETTGRSAVAWCVAQLKPVLAPHLPEDVAWGEVVAHLSSVQLEHLRTALEEPTELLNLLASHEAFAFKFAVAALQPNLEQWLPEQVQWEDVRATLQLLSVEDLKQLAKEPDPLEFLQSLAKSGGPVALKWVLAQIRSDVEPLLPVGVAWSDMEAIFQEMELADVEAAASDPQRFLSELGETTGGAATKWCLAQLKAKLRLPGSISWEDVEEALRHCSDAELKRLAGTQEPELWRSLVDKGGPLAARFGSSQTLGDVAAEGHSTHSTLARDEAATGGAEDADALQQLPAPFEAWGAKPILAAKEALEERLPELAQVQGLEAALQLLTVADLQELAAPRTEPGTLRSLGQVRGALEPTLPPGVCWADVEAAFQHAENADLPGTMGEVRVPILDQGPVQPTGLGPREAAAFHDPPSAWQRCPGAVPEPEEDGASILEVRVPISADQDSLHEGDSDVLEE</sequence>
<gene>
    <name evidence="5" type="ORF">SNAT2548_LOCUS18802</name>
</gene>
<comment type="caution">
    <text evidence="5">The sequence shown here is derived from an EMBL/GenBank/DDBJ whole genome shotgun (WGS) entry which is preliminary data.</text>
</comment>
<feature type="transmembrane region" description="Helical" evidence="4">
    <location>
        <begin position="1740"/>
        <end position="1760"/>
    </location>
</feature>
<dbReference type="InterPro" id="IPR000357">
    <property type="entry name" value="HEAT"/>
</dbReference>
<comment type="function">
    <text evidence="2">Catalyzes the hydroxylation of the N(6)-(4-aminobutyl)-L-lysine intermediate produced by deoxyhypusine synthase/DHPS on a critical lysine of the eukaryotic translation initiation factor 5A/eIF-5A. This is the second step of the post-translational modification of that lysine into an unusual amino acid residue named hypusine. Hypusination is unique to mature eIF-5A factor and is essential for its function.</text>
</comment>
<protein>
    <submittedName>
        <fullName evidence="5">Uncharacterized protein</fullName>
    </submittedName>
</protein>
<keyword evidence="4" id="KW-0472">Membrane</keyword>
<keyword evidence="1" id="KW-0677">Repeat</keyword>
<dbReference type="GO" id="GO:0016491">
    <property type="term" value="F:oxidoreductase activity"/>
    <property type="evidence" value="ECO:0007669"/>
    <property type="project" value="TreeGrafter"/>
</dbReference>
<dbReference type="Pfam" id="PF02985">
    <property type="entry name" value="HEAT"/>
    <property type="match status" value="1"/>
</dbReference>
<keyword evidence="4" id="KW-0812">Transmembrane</keyword>
<feature type="transmembrane region" description="Helical" evidence="4">
    <location>
        <begin position="1412"/>
        <end position="1433"/>
    </location>
</feature>
<feature type="transmembrane region" description="Helical" evidence="4">
    <location>
        <begin position="6"/>
        <end position="27"/>
    </location>
</feature>
<evidence type="ECO:0000256" key="3">
    <source>
        <dbReference type="PROSITE-ProRule" id="PRU00103"/>
    </source>
</evidence>
<feature type="transmembrane region" description="Helical" evidence="4">
    <location>
        <begin position="75"/>
        <end position="96"/>
    </location>
</feature>
<evidence type="ECO:0000256" key="1">
    <source>
        <dbReference type="ARBA" id="ARBA00022737"/>
    </source>
</evidence>
<dbReference type="InterPro" id="IPR021133">
    <property type="entry name" value="HEAT_type_2"/>
</dbReference>